<protein>
    <recommendedName>
        <fullName evidence="3">Zn(2)-C6 fungal-type domain-containing protein</fullName>
    </recommendedName>
</protein>
<dbReference type="PANTHER" id="PTHR47784:SF5">
    <property type="entry name" value="STEROL UPTAKE CONTROL PROTEIN 2"/>
    <property type="match status" value="1"/>
</dbReference>
<gene>
    <name evidence="4" type="ORF">CDV31_006826</name>
</gene>
<proteinExistence type="predicted"/>
<keyword evidence="5" id="KW-1185">Reference proteome</keyword>
<dbReference type="PROSITE" id="PS00463">
    <property type="entry name" value="ZN2_CY6_FUNGAL_1"/>
    <property type="match status" value="1"/>
</dbReference>
<reference evidence="4 5" key="1">
    <citation type="submission" date="2017-06" db="EMBL/GenBank/DDBJ databases">
        <title>Cmopartive genomic analysis of Ambrosia Fusariam Clade fungi.</title>
        <authorList>
            <person name="Stajich J.E."/>
            <person name="Carrillo J."/>
            <person name="Kijimoto T."/>
            <person name="Eskalen A."/>
            <person name="O'Donnell K."/>
            <person name="Kasson M."/>
        </authorList>
    </citation>
    <scope>NUCLEOTIDE SEQUENCE [LARGE SCALE GENOMIC DNA]</scope>
    <source>
        <strain evidence="4 5">NRRL 20438</strain>
    </source>
</reference>
<evidence type="ECO:0000313" key="4">
    <source>
        <dbReference type="EMBL" id="RSM11274.1"/>
    </source>
</evidence>
<dbReference type="Pfam" id="PF00172">
    <property type="entry name" value="Zn_clus"/>
    <property type="match status" value="1"/>
</dbReference>
<evidence type="ECO:0000313" key="5">
    <source>
        <dbReference type="Proteomes" id="UP000288429"/>
    </source>
</evidence>
<dbReference type="PROSITE" id="PS50048">
    <property type="entry name" value="ZN2_CY6_FUNGAL_2"/>
    <property type="match status" value="1"/>
</dbReference>
<organism evidence="4 5">
    <name type="scientific">Fusarium ambrosium</name>
    <dbReference type="NCBI Taxonomy" id="131363"/>
    <lineage>
        <taxon>Eukaryota</taxon>
        <taxon>Fungi</taxon>
        <taxon>Dikarya</taxon>
        <taxon>Ascomycota</taxon>
        <taxon>Pezizomycotina</taxon>
        <taxon>Sordariomycetes</taxon>
        <taxon>Hypocreomycetidae</taxon>
        <taxon>Hypocreales</taxon>
        <taxon>Nectriaceae</taxon>
        <taxon>Fusarium</taxon>
        <taxon>Fusarium solani species complex</taxon>
    </lineage>
</organism>
<dbReference type="Proteomes" id="UP000288429">
    <property type="component" value="Unassembled WGS sequence"/>
</dbReference>
<keyword evidence="1" id="KW-0539">Nucleus</keyword>
<dbReference type="AlphaFoldDB" id="A0A428UAP4"/>
<feature type="compositionally biased region" description="Low complexity" evidence="2">
    <location>
        <begin position="67"/>
        <end position="77"/>
    </location>
</feature>
<dbReference type="SUPFAM" id="SSF57701">
    <property type="entry name" value="Zn2/Cys6 DNA-binding domain"/>
    <property type="match status" value="1"/>
</dbReference>
<dbReference type="GO" id="GO:0008270">
    <property type="term" value="F:zinc ion binding"/>
    <property type="evidence" value="ECO:0007669"/>
    <property type="project" value="InterPro"/>
</dbReference>
<dbReference type="GO" id="GO:0001228">
    <property type="term" value="F:DNA-binding transcription activator activity, RNA polymerase II-specific"/>
    <property type="evidence" value="ECO:0007669"/>
    <property type="project" value="TreeGrafter"/>
</dbReference>
<feature type="region of interest" description="Disordered" evidence="2">
    <location>
        <begin position="48"/>
        <end position="77"/>
    </location>
</feature>
<evidence type="ECO:0000256" key="2">
    <source>
        <dbReference type="SAM" id="MobiDB-lite"/>
    </source>
</evidence>
<evidence type="ECO:0000256" key="1">
    <source>
        <dbReference type="ARBA" id="ARBA00023242"/>
    </source>
</evidence>
<dbReference type="PANTHER" id="PTHR47784">
    <property type="entry name" value="STEROL UPTAKE CONTROL PROTEIN 2"/>
    <property type="match status" value="1"/>
</dbReference>
<comment type="caution">
    <text evidence="4">The sequence shown here is derived from an EMBL/GenBank/DDBJ whole genome shotgun (WGS) entry which is preliminary data.</text>
</comment>
<dbReference type="InterPro" id="IPR001138">
    <property type="entry name" value="Zn2Cys6_DnaBD"/>
</dbReference>
<dbReference type="SMART" id="SM00066">
    <property type="entry name" value="GAL4"/>
    <property type="match status" value="1"/>
</dbReference>
<dbReference type="InterPro" id="IPR036864">
    <property type="entry name" value="Zn2-C6_fun-type_DNA-bd_sf"/>
</dbReference>
<dbReference type="EMBL" id="NIZV01000080">
    <property type="protein sequence ID" value="RSM11274.1"/>
    <property type="molecule type" value="Genomic_DNA"/>
</dbReference>
<dbReference type="InterPro" id="IPR053157">
    <property type="entry name" value="Sterol_Uptake_Regulator"/>
</dbReference>
<feature type="domain" description="Zn(2)-C6 fungal-type" evidence="3">
    <location>
        <begin position="12"/>
        <end position="41"/>
    </location>
</feature>
<accession>A0A428UAP4</accession>
<name>A0A428UAP4_9HYPO</name>
<evidence type="ECO:0000259" key="3">
    <source>
        <dbReference type="PROSITE" id="PS50048"/>
    </source>
</evidence>
<sequence length="159" mass="17262">MRRLGYRKSKNGCLQCKQRRVKCDEKIPCSACARHSLRCSLQDVNKPSKATKIPHSVPSPEPPSQLSSAASDAESTSTDGFPFLSAFSGGCFSTGESNGTRDMELIHHYTATGYLAISSAKTTRDTLQHTLYISPTFTPRLDVSTGTSPRSTRMSLSKG</sequence>
<dbReference type="CDD" id="cd00067">
    <property type="entry name" value="GAL4"/>
    <property type="match status" value="1"/>
</dbReference>
<dbReference type="Gene3D" id="4.10.240.10">
    <property type="entry name" value="Zn(2)-C6 fungal-type DNA-binding domain"/>
    <property type="match status" value="1"/>
</dbReference>